<keyword evidence="4" id="KW-1185">Reference proteome</keyword>
<keyword evidence="2" id="KW-0472">Membrane</keyword>
<dbReference type="Proteomes" id="UP000677054">
    <property type="component" value="Unassembled WGS sequence"/>
</dbReference>
<name>A0A7R9FSG3_9CRUS</name>
<feature type="compositionally biased region" description="Pro residues" evidence="1">
    <location>
        <begin position="123"/>
        <end position="138"/>
    </location>
</feature>
<accession>A0A7R9FSG3</accession>
<keyword evidence="2" id="KW-0812">Transmembrane</keyword>
<sequence length="138" mass="15477">MVLYVIGSFLLLFGAEKNLKRLHLPWLTLHPLVAAALMALMGCFAFRSFGRRGYVRDDAFIVFAMFLVFWILTYLWVVVVGNYQSLEADDAEDTTLLLDGWPGLQQPGRHSRGTRSQRTNAPWAPPSPPSPVPFSLPA</sequence>
<organism evidence="3">
    <name type="scientific">Darwinula stevensoni</name>
    <dbReference type="NCBI Taxonomy" id="69355"/>
    <lineage>
        <taxon>Eukaryota</taxon>
        <taxon>Metazoa</taxon>
        <taxon>Ecdysozoa</taxon>
        <taxon>Arthropoda</taxon>
        <taxon>Crustacea</taxon>
        <taxon>Oligostraca</taxon>
        <taxon>Ostracoda</taxon>
        <taxon>Podocopa</taxon>
        <taxon>Podocopida</taxon>
        <taxon>Darwinulocopina</taxon>
        <taxon>Darwinuloidea</taxon>
        <taxon>Darwinulidae</taxon>
        <taxon>Darwinula</taxon>
    </lineage>
</organism>
<reference evidence="3" key="1">
    <citation type="submission" date="2020-11" db="EMBL/GenBank/DDBJ databases">
        <authorList>
            <person name="Tran Van P."/>
        </authorList>
    </citation>
    <scope>NUCLEOTIDE SEQUENCE</scope>
</reference>
<protein>
    <submittedName>
        <fullName evidence="3">Uncharacterized protein</fullName>
    </submittedName>
</protein>
<dbReference type="EMBL" id="CAJPEV010005936">
    <property type="protein sequence ID" value="CAG0903676.1"/>
    <property type="molecule type" value="Genomic_DNA"/>
</dbReference>
<dbReference type="EMBL" id="LR905453">
    <property type="protein sequence ID" value="CAD7253490.1"/>
    <property type="molecule type" value="Genomic_DNA"/>
</dbReference>
<feature type="region of interest" description="Disordered" evidence="1">
    <location>
        <begin position="98"/>
        <end position="138"/>
    </location>
</feature>
<evidence type="ECO:0000256" key="1">
    <source>
        <dbReference type="SAM" id="MobiDB-lite"/>
    </source>
</evidence>
<feature type="transmembrane region" description="Helical" evidence="2">
    <location>
        <begin position="59"/>
        <end position="79"/>
    </location>
</feature>
<proteinExistence type="predicted"/>
<feature type="transmembrane region" description="Helical" evidence="2">
    <location>
        <begin position="27"/>
        <end position="47"/>
    </location>
</feature>
<gene>
    <name evidence="3" type="ORF">DSTB1V02_LOCUS13239</name>
</gene>
<evidence type="ECO:0000256" key="2">
    <source>
        <dbReference type="SAM" id="Phobius"/>
    </source>
</evidence>
<evidence type="ECO:0000313" key="3">
    <source>
        <dbReference type="EMBL" id="CAD7253490.1"/>
    </source>
</evidence>
<evidence type="ECO:0000313" key="4">
    <source>
        <dbReference type="Proteomes" id="UP000677054"/>
    </source>
</evidence>
<keyword evidence="2" id="KW-1133">Transmembrane helix</keyword>
<dbReference type="AlphaFoldDB" id="A0A7R9FSG3"/>